<evidence type="ECO:0000313" key="2">
    <source>
        <dbReference type="EMBL" id="GEP08575.1"/>
    </source>
</evidence>
<proteinExistence type="predicted"/>
<dbReference type="OrthoDB" id="8021400at2"/>
<feature type="compositionally biased region" description="Basic and acidic residues" evidence="1">
    <location>
        <begin position="1"/>
        <end position="11"/>
    </location>
</feature>
<dbReference type="Proteomes" id="UP000321750">
    <property type="component" value="Unassembled WGS sequence"/>
</dbReference>
<gene>
    <name evidence="2" type="ORF">MGN01_04200</name>
</gene>
<name>A0A512JF50_9HYPH</name>
<dbReference type="RefSeq" id="WP_147044936.1">
    <property type="nucleotide sequence ID" value="NZ_BJZV01000002.1"/>
</dbReference>
<reference evidence="2 3" key="1">
    <citation type="submission" date="2019-07" db="EMBL/GenBank/DDBJ databases">
        <title>Whole genome shotgun sequence of Methylobacterium gnaphalii NBRC 107716.</title>
        <authorList>
            <person name="Hosoyama A."/>
            <person name="Uohara A."/>
            <person name="Ohji S."/>
            <person name="Ichikawa N."/>
        </authorList>
    </citation>
    <scope>NUCLEOTIDE SEQUENCE [LARGE SCALE GENOMIC DNA]</scope>
    <source>
        <strain evidence="2 3">NBRC 107716</strain>
    </source>
</reference>
<accession>A0A512JF50</accession>
<dbReference type="EMBL" id="BJZV01000002">
    <property type="protein sequence ID" value="GEP08575.1"/>
    <property type="molecule type" value="Genomic_DNA"/>
</dbReference>
<feature type="region of interest" description="Disordered" evidence="1">
    <location>
        <begin position="1"/>
        <end position="31"/>
    </location>
</feature>
<comment type="caution">
    <text evidence="2">The sequence shown here is derived from an EMBL/GenBank/DDBJ whole genome shotgun (WGS) entry which is preliminary data.</text>
</comment>
<evidence type="ECO:0000256" key="1">
    <source>
        <dbReference type="SAM" id="MobiDB-lite"/>
    </source>
</evidence>
<protein>
    <submittedName>
        <fullName evidence="2">Uncharacterized protein</fullName>
    </submittedName>
</protein>
<organism evidence="2 3">
    <name type="scientific">Methylobacterium gnaphalii</name>
    <dbReference type="NCBI Taxonomy" id="1010610"/>
    <lineage>
        <taxon>Bacteria</taxon>
        <taxon>Pseudomonadati</taxon>
        <taxon>Pseudomonadota</taxon>
        <taxon>Alphaproteobacteria</taxon>
        <taxon>Hyphomicrobiales</taxon>
        <taxon>Methylobacteriaceae</taxon>
        <taxon>Methylobacterium</taxon>
    </lineage>
</organism>
<sequence>MEVSEKDRDDVTGSAGRRSLGGLGWSAGPDGRVGHVSAKAVAETLAILMMDLVGVLPISDRTAVLERLTNRLDEQGRTPGGRETAALLGSVAVGLMGLEV</sequence>
<dbReference type="AlphaFoldDB" id="A0A512JF50"/>
<keyword evidence="3" id="KW-1185">Reference proteome</keyword>
<evidence type="ECO:0000313" key="3">
    <source>
        <dbReference type="Proteomes" id="UP000321750"/>
    </source>
</evidence>